<dbReference type="PANTHER" id="PTHR10642">
    <property type="entry name" value="RIBONUCLEASE H1"/>
    <property type="match status" value="1"/>
</dbReference>
<proteinExistence type="inferred from homology"/>
<dbReference type="EMBL" id="KZ293495">
    <property type="protein sequence ID" value="PBK59907.1"/>
    <property type="molecule type" value="Genomic_DNA"/>
</dbReference>
<dbReference type="Proteomes" id="UP000218334">
    <property type="component" value="Unassembled WGS sequence"/>
</dbReference>
<protein>
    <recommendedName>
        <fullName evidence="3">ribonuclease H</fullName>
        <ecNumber evidence="3">3.1.26.4</ecNumber>
    </recommendedName>
</protein>
<evidence type="ECO:0000256" key="4">
    <source>
        <dbReference type="ARBA" id="ARBA00022722"/>
    </source>
</evidence>
<dbReference type="Gene3D" id="3.30.420.10">
    <property type="entry name" value="Ribonuclease H-like superfamily/Ribonuclease H"/>
    <property type="match status" value="1"/>
</dbReference>
<dbReference type="GO" id="GO:0004523">
    <property type="term" value="F:RNA-DNA hybrid ribonuclease activity"/>
    <property type="evidence" value="ECO:0007669"/>
    <property type="project" value="UniProtKB-EC"/>
</dbReference>
<evidence type="ECO:0000256" key="5">
    <source>
        <dbReference type="ARBA" id="ARBA00022723"/>
    </source>
</evidence>
<comment type="catalytic activity">
    <reaction evidence="1">
        <text>Endonucleolytic cleavage to 5'-phosphomonoester.</text>
        <dbReference type="EC" id="3.1.26.4"/>
    </reaction>
</comment>
<dbReference type="InterPro" id="IPR012337">
    <property type="entry name" value="RNaseH-like_sf"/>
</dbReference>
<dbReference type="PANTHER" id="PTHR10642:SF26">
    <property type="entry name" value="RIBONUCLEASE H1"/>
    <property type="match status" value="1"/>
</dbReference>
<dbReference type="Pfam" id="PF00075">
    <property type="entry name" value="RNase_H"/>
    <property type="match status" value="1"/>
</dbReference>
<dbReference type="AlphaFoldDB" id="A0A2H3B5N1"/>
<evidence type="ECO:0000256" key="7">
    <source>
        <dbReference type="ARBA" id="ARBA00022801"/>
    </source>
</evidence>
<gene>
    <name evidence="9" type="ORF">ARMSODRAFT_991036</name>
</gene>
<keyword evidence="6" id="KW-0255">Endonuclease</keyword>
<dbReference type="STRING" id="1076256.A0A2H3B5N1"/>
<evidence type="ECO:0000256" key="6">
    <source>
        <dbReference type="ARBA" id="ARBA00022759"/>
    </source>
</evidence>
<evidence type="ECO:0000313" key="9">
    <source>
        <dbReference type="EMBL" id="PBK59907.1"/>
    </source>
</evidence>
<evidence type="ECO:0000256" key="1">
    <source>
        <dbReference type="ARBA" id="ARBA00000077"/>
    </source>
</evidence>
<keyword evidence="7" id="KW-0378">Hydrolase</keyword>
<dbReference type="GO" id="GO:0046872">
    <property type="term" value="F:metal ion binding"/>
    <property type="evidence" value="ECO:0007669"/>
    <property type="project" value="UniProtKB-KW"/>
</dbReference>
<name>A0A2H3B5N1_9AGAR</name>
<evidence type="ECO:0000313" key="10">
    <source>
        <dbReference type="Proteomes" id="UP000218334"/>
    </source>
</evidence>
<dbReference type="InterPro" id="IPR002156">
    <property type="entry name" value="RNaseH_domain"/>
</dbReference>
<comment type="similarity">
    <text evidence="2">Belongs to the RNase H family.</text>
</comment>
<organism evidence="9 10">
    <name type="scientific">Armillaria solidipes</name>
    <dbReference type="NCBI Taxonomy" id="1076256"/>
    <lineage>
        <taxon>Eukaryota</taxon>
        <taxon>Fungi</taxon>
        <taxon>Dikarya</taxon>
        <taxon>Basidiomycota</taxon>
        <taxon>Agaricomycotina</taxon>
        <taxon>Agaricomycetes</taxon>
        <taxon>Agaricomycetidae</taxon>
        <taxon>Agaricales</taxon>
        <taxon>Marasmiineae</taxon>
        <taxon>Physalacriaceae</taxon>
        <taxon>Armillaria</taxon>
    </lineage>
</organism>
<accession>A0A2H3B5N1</accession>
<dbReference type="InterPro" id="IPR050092">
    <property type="entry name" value="RNase_H"/>
</dbReference>
<evidence type="ECO:0000256" key="3">
    <source>
        <dbReference type="ARBA" id="ARBA00012180"/>
    </source>
</evidence>
<dbReference type="SUPFAM" id="SSF53098">
    <property type="entry name" value="Ribonuclease H-like"/>
    <property type="match status" value="1"/>
</dbReference>
<dbReference type="InterPro" id="IPR036397">
    <property type="entry name" value="RNaseH_sf"/>
</dbReference>
<dbReference type="EC" id="3.1.26.4" evidence="3"/>
<keyword evidence="4" id="KW-0540">Nuclease</keyword>
<feature type="domain" description="RNase H type-1" evidence="8">
    <location>
        <begin position="2"/>
        <end position="145"/>
    </location>
</feature>
<keyword evidence="10" id="KW-1185">Reference proteome</keyword>
<evidence type="ECO:0000259" key="8">
    <source>
        <dbReference type="PROSITE" id="PS50879"/>
    </source>
</evidence>
<reference evidence="10" key="1">
    <citation type="journal article" date="2017" name="Nat. Ecol. Evol.">
        <title>Genome expansion and lineage-specific genetic innovations in the forest pathogenic fungi Armillaria.</title>
        <authorList>
            <person name="Sipos G."/>
            <person name="Prasanna A.N."/>
            <person name="Walter M.C."/>
            <person name="O'Connor E."/>
            <person name="Balint B."/>
            <person name="Krizsan K."/>
            <person name="Kiss B."/>
            <person name="Hess J."/>
            <person name="Varga T."/>
            <person name="Slot J."/>
            <person name="Riley R."/>
            <person name="Boka B."/>
            <person name="Rigling D."/>
            <person name="Barry K."/>
            <person name="Lee J."/>
            <person name="Mihaltcheva S."/>
            <person name="LaButti K."/>
            <person name="Lipzen A."/>
            <person name="Waldron R."/>
            <person name="Moloney N.M."/>
            <person name="Sperisen C."/>
            <person name="Kredics L."/>
            <person name="Vagvoelgyi C."/>
            <person name="Patrignani A."/>
            <person name="Fitzpatrick D."/>
            <person name="Nagy I."/>
            <person name="Doyle S."/>
            <person name="Anderson J.B."/>
            <person name="Grigoriev I.V."/>
            <person name="Gueldener U."/>
            <person name="Muensterkoetter M."/>
            <person name="Nagy L.G."/>
        </authorList>
    </citation>
    <scope>NUCLEOTIDE SEQUENCE [LARGE SCALE GENOMIC DNA]</scope>
    <source>
        <strain evidence="10">28-4</strain>
    </source>
</reference>
<sequence length="430" mass="48955">MPGIITTVYTDGSAINCGTDDAAAGAGIFYQDDDTRNRSIRLPNEIGRTNQVSEMIGAKTAAEDVPTSDMMELVSDSRHILNGLSGRFIKWENEGYFLISNSLVTQITVARFRARTAITTLRWVKGHSGDPGNEGADRLARFASEKQDPDLIDLTAPPELRMRGAKLKAMTQATAYKIIRKIKMGAETYQNKLDRRDTGDNVTLALAAAGERCQVEITREQLWISVRRRDFNRSARFFLWMLLHDGYTVGRHWRHISGCEDRIECQVCNTEENMDHILTQCDAPGQNEVWNLAQRLWKQKTGLDLVITKGIIMSCGVQPPDTHKSLTKRGTERFCRILVSESAHLIWKIRNDRVINERSNYTPREVEQRWLNAMNRRMRLDCTLSDKKKFRKKAIQISLVLKTWQGTLLQESSLPEDWTRENGVLVGIIT</sequence>
<evidence type="ECO:0000256" key="2">
    <source>
        <dbReference type="ARBA" id="ARBA00005300"/>
    </source>
</evidence>
<dbReference type="PROSITE" id="PS50879">
    <property type="entry name" value="RNASE_H_1"/>
    <property type="match status" value="1"/>
</dbReference>
<dbReference type="GO" id="GO:0003676">
    <property type="term" value="F:nucleic acid binding"/>
    <property type="evidence" value="ECO:0007669"/>
    <property type="project" value="InterPro"/>
</dbReference>
<dbReference type="CDD" id="cd09280">
    <property type="entry name" value="RNase_HI_eukaryote_like"/>
    <property type="match status" value="1"/>
</dbReference>
<keyword evidence="5" id="KW-0479">Metal-binding</keyword>
<dbReference type="GO" id="GO:0043137">
    <property type="term" value="P:DNA replication, removal of RNA primer"/>
    <property type="evidence" value="ECO:0007669"/>
    <property type="project" value="TreeGrafter"/>
</dbReference>